<name>A0A6J4PR42_9ACTN</name>
<dbReference type="InterPro" id="IPR050857">
    <property type="entry name" value="D-2-hydroxyacid_DH"/>
</dbReference>
<dbReference type="FunFam" id="3.40.50.720:FF:000041">
    <property type="entry name" value="D-3-phosphoglycerate dehydrogenase"/>
    <property type="match status" value="1"/>
</dbReference>
<dbReference type="SUPFAM" id="SSF55021">
    <property type="entry name" value="ACT-like"/>
    <property type="match status" value="1"/>
</dbReference>
<feature type="domain" description="D-isomer specific 2-hydroxyacid dehydrogenase NAD-binding" evidence="7">
    <location>
        <begin position="133"/>
        <end position="309"/>
    </location>
</feature>
<dbReference type="GO" id="GO:0047545">
    <property type="term" value="F:(S)-2-hydroxyglutarate dehydrogenase activity"/>
    <property type="evidence" value="ECO:0007669"/>
    <property type="project" value="UniProtKB-ARBA"/>
</dbReference>
<dbReference type="GO" id="GO:0051287">
    <property type="term" value="F:NAD binding"/>
    <property type="evidence" value="ECO:0007669"/>
    <property type="project" value="InterPro"/>
</dbReference>
<dbReference type="Pfam" id="PF00389">
    <property type="entry name" value="2-Hacid_dh"/>
    <property type="match status" value="1"/>
</dbReference>
<dbReference type="Pfam" id="PF02826">
    <property type="entry name" value="2-Hacid_dh_C"/>
    <property type="match status" value="1"/>
</dbReference>
<protein>
    <submittedName>
        <fullName evidence="8">D-3-phosphoglycerate dehydrogenase</fullName>
        <ecNumber evidence="8">1.1.1.95</ecNumber>
    </submittedName>
</protein>
<evidence type="ECO:0000256" key="2">
    <source>
        <dbReference type="ARBA" id="ARBA00023002"/>
    </source>
</evidence>
<evidence type="ECO:0000256" key="3">
    <source>
        <dbReference type="ARBA" id="ARBA00023027"/>
    </source>
</evidence>
<evidence type="ECO:0000256" key="5">
    <source>
        <dbReference type="RuleBase" id="RU003719"/>
    </source>
</evidence>
<keyword evidence="2 5" id="KW-0560">Oxidoreductase</keyword>
<dbReference type="SUPFAM" id="SSF51735">
    <property type="entry name" value="NAD(P)-binding Rossmann-fold domains"/>
    <property type="match status" value="1"/>
</dbReference>
<evidence type="ECO:0000259" key="6">
    <source>
        <dbReference type="Pfam" id="PF00389"/>
    </source>
</evidence>
<sequence length="423" mass="43763">MPDLTTEPEPAPDAAGAGAARPRALLLESIHPDARGILEAAGYDVEVRSGALAGPQLASALDGVELLGIRSQTRLTAEVLEAAGAGAGGALLAVGAFCIGTNQVDLPAAAQRGVAVFNAPFSNTRSVVELALAEIIALTRQMTPRSYALHTGTWQKTARGAHEVRGRRLGIIGYGNIGSQLSVLAEALGMSVAFYDTAEKLALGNAHRMASLEQVLAWADVVTLHVDGRSGNSGLFGAAQFAAMRPGSIFLNLSRGFLVDHEALREALVSGHLAGAGIDVFPDEPARNGDPFESILRGLDNVILTPHIGGSTEEAQEDIGRFVAGKLRDYVAVGSTSLSVNLPAVTPDATSAHRLAHLHRNVPGVLGAIGSVLADHGVNVVGQHLSTRGELGYVLTDTARRVDAGVAAALAAMEPTVRLRVLA</sequence>
<dbReference type="PROSITE" id="PS00671">
    <property type="entry name" value="D_2_HYDROXYACID_DH_3"/>
    <property type="match status" value="1"/>
</dbReference>
<dbReference type="SUPFAM" id="SSF52283">
    <property type="entry name" value="Formate/glycerate dehydrogenase catalytic domain-like"/>
    <property type="match status" value="1"/>
</dbReference>
<dbReference type="EMBL" id="CADCUY010000449">
    <property type="protein sequence ID" value="CAA9423080.1"/>
    <property type="molecule type" value="Genomic_DNA"/>
</dbReference>
<gene>
    <name evidence="8" type="ORF">AVDCRST_MAG35-2099</name>
</gene>
<dbReference type="InterPro" id="IPR045865">
    <property type="entry name" value="ACT-like_dom_sf"/>
</dbReference>
<organism evidence="8">
    <name type="scientific">uncultured Quadrisphaera sp</name>
    <dbReference type="NCBI Taxonomy" id="904978"/>
    <lineage>
        <taxon>Bacteria</taxon>
        <taxon>Bacillati</taxon>
        <taxon>Actinomycetota</taxon>
        <taxon>Actinomycetes</taxon>
        <taxon>Kineosporiales</taxon>
        <taxon>Kineosporiaceae</taxon>
        <taxon>Quadrisphaera</taxon>
        <taxon>environmental samples</taxon>
    </lineage>
</organism>
<dbReference type="PANTHER" id="PTHR42789">
    <property type="entry name" value="D-ISOMER SPECIFIC 2-HYDROXYACID DEHYDROGENASE FAMILY PROTEIN (AFU_ORTHOLOGUE AFUA_6G10090)"/>
    <property type="match status" value="1"/>
</dbReference>
<evidence type="ECO:0000256" key="4">
    <source>
        <dbReference type="ARBA" id="ARBA00029440"/>
    </source>
</evidence>
<dbReference type="AlphaFoldDB" id="A0A6J4PR42"/>
<accession>A0A6J4PR42</accession>
<dbReference type="InterPro" id="IPR006140">
    <property type="entry name" value="D-isomer_DH_NAD-bd"/>
</dbReference>
<evidence type="ECO:0000259" key="7">
    <source>
        <dbReference type="Pfam" id="PF02826"/>
    </source>
</evidence>
<dbReference type="PANTHER" id="PTHR42789:SF1">
    <property type="entry name" value="D-ISOMER SPECIFIC 2-HYDROXYACID DEHYDROGENASE FAMILY PROTEIN (AFU_ORTHOLOGUE AFUA_6G10090)"/>
    <property type="match status" value="1"/>
</dbReference>
<dbReference type="Gene3D" id="3.30.70.260">
    <property type="match status" value="1"/>
</dbReference>
<dbReference type="InterPro" id="IPR006139">
    <property type="entry name" value="D-isomer_2_OHA_DH_cat_dom"/>
</dbReference>
<comment type="pathway">
    <text evidence="4">Amino-acid biosynthesis.</text>
</comment>
<evidence type="ECO:0000256" key="1">
    <source>
        <dbReference type="ARBA" id="ARBA00005854"/>
    </source>
</evidence>
<dbReference type="GO" id="GO:0006564">
    <property type="term" value="P:L-serine biosynthetic process"/>
    <property type="evidence" value="ECO:0007669"/>
    <property type="project" value="UniProtKB-ARBA"/>
</dbReference>
<dbReference type="Gene3D" id="3.40.50.720">
    <property type="entry name" value="NAD(P)-binding Rossmann-like Domain"/>
    <property type="match status" value="2"/>
</dbReference>
<comment type="similarity">
    <text evidence="1 5">Belongs to the D-isomer specific 2-hydroxyacid dehydrogenase family.</text>
</comment>
<dbReference type="NCBIfam" id="NF008759">
    <property type="entry name" value="PRK11790.1"/>
    <property type="match status" value="1"/>
</dbReference>
<reference evidence="8" key="1">
    <citation type="submission" date="2020-02" db="EMBL/GenBank/DDBJ databases">
        <authorList>
            <person name="Meier V. D."/>
        </authorList>
    </citation>
    <scope>NUCLEOTIDE SEQUENCE</scope>
    <source>
        <strain evidence="8">AVDCRST_MAG35</strain>
    </source>
</reference>
<proteinExistence type="inferred from homology"/>
<dbReference type="CDD" id="cd12176">
    <property type="entry name" value="PGDH_3"/>
    <property type="match status" value="1"/>
</dbReference>
<dbReference type="GO" id="GO:0004617">
    <property type="term" value="F:phosphoglycerate dehydrogenase activity"/>
    <property type="evidence" value="ECO:0007669"/>
    <property type="project" value="UniProtKB-EC"/>
</dbReference>
<keyword evidence="3" id="KW-0520">NAD</keyword>
<evidence type="ECO:0000313" key="8">
    <source>
        <dbReference type="EMBL" id="CAA9423080.1"/>
    </source>
</evidence>
<dbReference type="InterPro" id="IPR036291">
    <property type="entry name" value="NAD(P)-bd_dom_sf"/>
</dbReference>
<dbReference type="EC" id="1.1.1.95" evidence="8"/>
<feature type="domain" description="D-isomer specific 2-hydroxyacid dehydrogenase catalytic" evidence="6">
    <location>
        <begin position="25"/>
        <end position="340"/>
    </location>
</feature>
<dbReference type="InterPro" id="IPR029753">
    <property type="entry name" value="D-isomer_DH_CS"/>
</dbReference>